<dbReference type="PANTHER" id="PTHR12558:SF13">
    <property type="entry name" value="CELL DIVISION CYCLE PROTEIN 27 HOMOLOG"/>
    <property type="match status" value="1"/>
</dbReference>
<evidence type="ECO:0000256" key="2">
    <source>
        <dbReference type="ARBA" id="ARBA00038210"/>
    </source>
</evidence>
<reference evidence="6" key="1">
    <citation type="submission" date="2021-01" db="EMBL/GenBank/DDBJ databases">
        <authorList>
            <person name="Kaushik A."/>
        </authorList>
    </citation>
    <scope>NUCLEOTIDE SEQUENCE</scope>
    <source>
        <strain evidence="6">AG5</strain>
    </source>
</reference>
<name>A0A8H3DSL4_9AGAM</name>
<dbReference type="SMART" id="SM00028">
    <property type="entry name" value="TPR"/>
    <property type="match status" value="5"/>
</dbReference>
<comment type="similarity">
    <text evidence="2">Belongs to the APC3/CDC27 family.</text>
</comment>
<keyword evidence="1 3" id="KW-0802">TPR repeat</keyword>
<evidence type="ECO:0000256" key="1">
    <source>
        <dbReference type="ARBA" id="ARBA00022803"/>
    </source>
</evidence>
<accession>A0A8H3DSL4</accession>
<comment type="caution">
    <text evidence="6">The sequence shown here is derived from an EMBL/GenBank/DDBJ whole genome shotgun (WGS) entry which is preliminary data.</text>
</comment>
<protein>
    <recommendedName>
        <fullName evidence="5">CHAT domain-containing protein</fullName>
    </recommendedName>
</protein>
<sequence length="1109" mass="124732">MGRTLSTKPRENTQNTQEQVLEQDRGPEGEPSSDPSVKELDELAYPHSVRFRYPRERDDSDKEIEYLSRALALTPGGHPDRPHRLGRLCKAYIQRYRNLGEIKDLEEAINYGSRALESTANDHSALPHLLADLGRAYADRFRQSDKTEDLQVSIGHFSRALTLIPDDHPNFPSYLIGIGVSYNDRFQRLKELVDFEKALEYFQRALVAAPENHPSFPCAHACLGMCHGQRFQRLGKLEDLERTIDHFSRAVALTRVGHEDLPRWLIGLGTAYSDRFYSLGQIEDLEKAIEHKRHAVNITSEDHWEYPYWLSSLGLAYRDRFQRLGSLEDLEKAVECFARAVALTPDGHVELPPRLARLGESYDDRFQRLGEIENLDQAIELKTRAVSLTPDDHPALIPRLGSLGVSCGNRFRLLGVDKDLANAIEYLSRALSMTPGDDPGHSSLLNNIGALYGVRFGETGVREDLEKSIEYKSHALALIPEEHISLPGQLDSLGEAYGDRFQSFGEAEDLEKAMACYSRALALTPEGHPRLPLLQFHWARSCFHQYQLTNEPSHLNNSLKFFRKASQLSIQAPRMSFRIALRWAHLASKHSDLNCMEAFQVTIDLLPHFIWLGSTTSQRYEDLVMVENLAIDAANAAIISSNYSLALEWLEHARCVVWNQSLMLRSPLDELYSIHPELANDIRDISKQLYSAGSEVRAFQTLSSDLVISLQSDQQRRRLAAEFEYLIKQARYISGFQDFFRPTKAKSLVHVARNGPIVMINCHKDHCDALLILPGHEDLRHLPLPNFSHEKAQRARSELEKSLRSKKLRERGVRILHEPGHQARIESVLAVLWSEIVRPILDFLGYTNDAPPRNLPHITWCPTGALSFLPLHAAGDYDQPQSKVFDYAISSYTPTLTALLSPTPNSLGPDCRVLAIGQAATPGRNPLPGTVKELAHLKIHTQNKFNYSQLVNDQATTTAVLDAMEQHDWVHLACHAHQNVSDPTKSGFYLHDGTLDLASINRRSFKNKGLAFLSACQTATGDERLPDEAVHLASGMLMAGYPSVIATMWSVVDDDAPFVADKVYALLMKDGEIGNGKTGRALHHAIAALRNKVGEKEFARWAPYIHIGS</sequence>
<dbReference type="GO" id="GO:0005680">
    <property type="term" value="C:anaphase-promoting complex"/>
    <property type="evidence" value="ECO:0007669"/>
    <property type="project" value="UniProtKB-ARBA"/>
</dbReference>
<evidence type="ECO:0000259" key="5">
    <source>
        <dbReference type="Pfam" id="PF12770"/>
    </source>
</evidence>
<evidence type="ECO:0000313" key="7">
    <source>
        <dbReference type="Proteomes" id="UP000663827"/>
    </source>
</evidence>
<dbReference type="PROSITE" id="PS50005">
    <property type="entry name" value="TPR"/>
    <property type="match status" value="2"/>
</dbReference>
<dbReference type="Gene3D" id="1.25.40.10">
    <property type="entry name" value="Tetratricopeptide repeat domain"/>
    <property type="match status" value="3"/>
</dbReference>
<gene>
    <name evidence="6" type="ORF">RDB_LOCUS26356</name>
</gene>
<organism evidence="6 7">
    <name type="scientific">Rhizoctonia solani</name>
    <dbReference type="NCBI Taxonomy" id="456999"/>
    <lineage>
        <taxon>Eukaryota</taxon>
        <taxon>Fungi</taxon>
        <taxon>Dikarya</taxon>
        <taxon>Basidiomycota</taxon>
        <taxon>Agaricomycotina</taxon>
        <taxon>Agaricomycetes</taxon>
        <taxon>Cantharellales</taxon>
        <taxon>Ceratobasidiaceae</taxon>
        <taxon>Rhizoctonia</taxon>
    </lineage>
</organism>
<dbReference type="InterPro" id="IPR019734">
    <property type="entry name" value="TPR_rpt"/>
</dbReference>
<evidence type="ECO:0000256" key="4">
    <source>
        <dbReference type="SAM" id="MobiDB-lite"/>
    </source>
</evidence>
<proteinExistence type="inferred from homology"/>
<dbReference type="InterPro" id="IPR011990">
    <property type="entry name" value="TPR-like_helical_dom_sf"/>
</dbReference>
<feature type="repeat" description="TPR" evidence="3">
    <location>
        <begin position="179"/>
        <end position="212"/>
    </location>
</feature>
<dbReference type="EMBL" id="CAJNJQ010000534">
    <property type="protein sequence ID" value="CAE7084507.1"/>
    <property type="molecule type" value="Genomic_DNA"/>
</dbReference>
<feature type="compositionally biased region" description="Polar residues" evidence="4">
    <location>
        <begin position="1"/>
        <end position="20"/>
    </location>
</feature>
<evidence type="ECO:0000256" key="3">
    <source>
        <dbReference type="PROSITE-ProRule" id="PRU00339"/>
    </source>
</evidence>
<dbReference type="Pfam" id="PF12770">
    <property type="entry name" value="CHAT"/>
    <property type="match status" value="1"/>
</dbReference>
<dbReference type="InterPro" id="IPR024983">
    <property type="entry name" value="CHAT_dom"/>
</dbReference>
<dbReference type="SUPFAM" id="SSF81901">
    <property type="entry name" value="HCP-like"/>
    <property type="match status" value="2"/>
</dbReference>
<dbReference type="AlphaFoldDB" id="A0A8H3DSL4"/>
<feature type="region of interest" description="Disordered" evidence="4">
    <location>
        <begin position="1"/>
        <end position="43"/>
    </location>
</feature>
<dbReference type="PANTHER" id="PTHR12558">
    <property type="entry name" value="CELL DIVISION CYCLE 16,23,27"/>
    <property type="match status" value="1"/>
</dbReference>
<dbReference type="Proteomes" id="UP000663827">
    <property type="component" value="Unassembled WGS sequence"/>
</dbReference>
<feature type="domain" description="CHAT" evidence="5">
    <location>
        <begin position="829"/>
        <end position="1109"/>
    </location>
</feature>
<evidence type="ECO:0000313" key="6">
    <source>
        <dbReference type="EMBL" id="CAE7084507.1"/>
    </source>
</evidence>
<feature type="repeat" description="TPR" evidence="3">
    <location>
        <begin position="494"/>
        <end position="527"/>
    </location>
</feature>